<name>X0UYB9_9ZZZZ</name>
<dbReference type="SUPFAM" id="SSF52540">
    <property type="entry name" value="P-loop containing nucleoside triphosphate hydrolases"/>
    <property type="match status" value="2"/>
</dbReference>
<dbReference type="GO" id="GO:0005737">
    <property type="term" value="C:cytoplasm"/>
    <property type="evidence" value="ECO:0007669"/>
    <property type="project" value="TreeGrafter"/>
</dbReference>
<dbReference type="SMART" id="SM00382">
    <property type="entry name" value="AAA"/>
    <property type="match status" value="1"/>
</dbReference>
<keyword evidence="2" id="KW-0067">ATP-binding</keyword>
<keyword evidence="3" id="KW-0143">Chaperone</keyword>
<evidence type="ECO:0000256" key="2">
    <source>
        <dbReference type="ARBA" id="ARBA00022840"/>
    </source>
</evidence>
<evidence type="ECO:0000256" key="1">
    <source>
        <dbReference type="ARBA" id="ARBA00022741"/>
    </source>
</evidence>
<feature type="non-terminal residue" evidence="6">
    <location>
        <position position="269"/>
    </location>
</feature>
<proteinExistence type="predicted"/>
<protein>
    <recommendedName>
        <fullName evidence="5">AAA+ ATPase domain-containing protein</fullName>
    </recommendedName>
</protein>
<comment type="caution">
    <text evidence="6">The sequence shown here is derived from an EMBL/GenBank/DDBJ whole genome shotgun (WGS) entry which is preliminary data.</text>
</comment>
<evidence type="ECO:0000256" key="3">
    <source>
        <dbReference type="ARBA" id="ARBA00023186"/>
    </source>
</evidence>
<dbReference type="EMBL" id="BARS01023374">
    <property type="protein sequence ID" value="GAG10790.1"/>
    <property type="molecule type" value="Genomic_DNA"/>
</dbReference>
<dbReference type="AlphaFoldDB" id="X0UYB9"/>
<dbReference type="InterPro" id="IPR003959">
    <property type="entry name" value="ATPase_AAA_core"/>
</dbReference>
<dbReference type="InterPro" id="IPR003593">
    <property type="entry name" value="AAA+_ATPase"/>
</dbReference>
<dbReference type="FunFam" id="3.40.50.300:FF:000025">
    <property type="entry name" value="ATP-dependent Clp protease subunit"/>
    <property type="match status" value="1"/>
</dbReference>
<dbReference type="PANTHER" id="PTHR11638">
    <property type="entry name" value="ATP-DEPENDENT CLP PROTEASE"/>
    <property type="match status" value="1"/>
</dbReference>
<feature type="coiled-coil region" evidence="4">
    <location>
        <begin position="1"/>
        <end position="86"/>
    </location>
</feature>
<dbReference type="Gene3D" id="3.40.50.300">
    <property type="entry name" value="P-loop containing nucleotide triphosphate hydrolases"/>
    <property type="match status" value="1"/>
</dbReference>
<dbReference type="InterPro" id="IPR001270">
    <property type="entry name" value="ClpA/B"/>
</dbReference>
<dbReference type="GO" id="GO:0034605">
    <property type="term" value="P:cellular response to heat"/>
    <property type="evidence" value="ECO:0007669"/>
    <property type="project" value="TreeGrafter"/>
</dbReference>
<dbReference type="GO" id="GO:0016887">
    <property type="term" value="F:ATP hydrolysis activity"/>
    <property type="evidence" value="ECO:0007669"/>
    <property type="project" value="InterPro"/>
</dbReference>
<sequence>MRDLGKELADLKEQSAALSARWQQEKAAIQELRDTKERIEQVRHEIEQAQRAYDYQRASELQYGTLAQLERGLEEQEARLESEDGGRLLREEVGAEDVAVIVSSWTGIPVSKLMEGEVDKLLKMERRLHQRVVGQDEAIVAVANAVRRARAGLQDVNRPIGSFLFLGPTGVGKTELARALAEFLFDDEQAMVRIDMGEYQERHTVSRLIGAPPGYVGYEEGGQLTEAVRRRPYSVVLFDEIEKAHQEVFNGLLQLLDDGRLTDGHGRTV</sequence>
<dbReference type="PANTHER" id="PTHR11638:SF18">
    <property type="entry name" value="HEAT SHOCK PROTEIN 104"/>
    <property type="match status" value="1"/>
</dbReference>
<keyword evidence="4" id="KW-0175">Coiled coil</keyword>
<evidence type="ECO:0000259" key="5">
    <source>
        <dbReference type="SMART" id="SM00382"/>
    </source>
</evidence>
<feature type="domain" description="AAA+ ATPase" evidence="5">
    <location>
        <begin position="159"/>
        <end position="267"/>
    </location>
</feature>
<dbReference type="InterPro" id="IPR027417">
    <property type="entry name" value="P-loop_NTPase"/>
</dbReference>
<dbReference type="Gene3D" id="6.10.140.130">
    <property type="match status" value="1"/>
</dbReference>
<dbReference type="InterPro" id="IPR050130">
    <property type="entry name" value="ClpA_ClpB"/>
</dbReference>
<evidence type="ECO:0000256" key="4">
    <source>
        <dbReference type="SAM" id="Coils"/>
    </source>
</evidence>
<evidence type="ECO:0000313" key="6">
    <source>
        <dbReference type="EMBL" id="GAG10790.1"/>
    </source>
</evidence>
<gene>
    <name evidence="6" type="ORF">S01H1_37216</name>
</gene>
<dbReference type="PRINTS" id="PR00300">
    <property type="entry name" value="CLPPROTEASEA"/>
</dbReference>
<dbReference type="CDD" id="cd19499">
    <property type="entry name" value="RecA-like_ClpB_Hsp104-like"/>
    <property type="match status" value="1"/>
</dbReference>
<dbReference type="GO" id="GO:0005524">
    <property type="term" value="F:ATP binding"/>
    <property type="evidence" value="ECO:0007669"/>
    <property type="project" value="UniProtKB-KW"/>
</dbReference>
<accession>X0UYB9</accession>
<keyword evidence="1" id="KW-0547">Nucleotide-binding</keyword>
<dbReference type="Pfam" id="PF07724">
    <property type="entry name" value="AAA_2"/>
    <property type="match status" value="1"/>
</dbReference>
<reference evidence="6" key="1">
    <citation type="journal article" date="2014" name="Front. Microbiol.">
        <title>High frequency of phylogenetically diverse reductive dehalogenase-homologous genes in deep subseafloor sedimentary metagenomes.</title>
        <authorList>
            <person name="Kawai M."/>
            <person name="Futagami T."/>
            <person name="Toyoda A."/>
            <person name="Takaki Y."/>
            <person name="Nishi S."/>
            <person name="Hori S."/>
            <person name="Arai W."/>
            <person name="Tsubouchi T."/>
            <person name="Morono Y."/>
            <person name="Uchiyama I."/>
            <person name="Ito T."/>
            <person name="Fujiyama A."/>
            <person name="Inagaki F."/>
            <person name="Takami H."/>
        </authorList>
    </citation>
    <scope>NUCLEOTIDE SEQUENCE</scope>
    <source>
        <strain evidence="6">Expedition CK06-06</strain>
    </source>
</reference>
<organism evidence="6">
    <name type="scientific">marine sediment metagenome</name>
    <dbReference type="NCBI Taxonomy" id="412755"/>
    <lineage>
        <taxon>unclassified sequences</taxon>
        <taxon>metagenomes</taxon>
        <taxon>ecological metagenomes</taxon>
    </lineage>
</organism>